<name>A0ABW0I449_9BACL</name>
<accession>A0ABW0I449</accession>
<dbReference type="Proteomes" id="UP001596113">
    <property type="component" value="Unassembled WGS sequence"/>
</dbReference>
<reference evidence="2" key="1">
    <citation type="journal article" date="2019" name="Int. J. Syst. Evol. Microbiol.">
        <title>The Global Catalogue of Microorganisms (GCM) 10K type strain sequencing project: providing services to taxonomists for standard genome sequencing and annotation.</title>
        <authorList>
            <consortium name="The Broad Institute Genomics Platform"/>
            <consortium name="The Broad Institute Genome Sequencing Center for Infectious Disease"/>
            <person name="Wu L."/>
            <person name="Ma J."/>
        </authorList>
    </citation>
    <scope>NUCLEOTIDE SEQUENCE [LARGE SCALE GENOMIC DNA]</scope>
    <source>
        <strain evidence="2">CGMCC 1.18575</strain>
    </source>
</reference>
<dbReference type="SUPFAM" id="SSF54427">
    <property type="entry name" value="NTF2-like"/>
    <property type="match status" value="1"/>
</dbReference>
<comment type="caution">
    <text evidence="1">The sequence shown here is derived from an EMBL/GenBank/DDBJ whole genome shotgun (WGS) entry which is preliminary data.</text>
</comment>
<dbReference type="EMBL" id="JBHSMI010000067">
    <property type="protein sequence ID" value="MFC5407360.1"/>
    <property type="molecule type" value="Genomic_DNA"/>
</dbReference>
<protein>
    <submittedName>
        <fullName evidence="1">Nuclear transport factor 2 family protein</fullName>
    </submittedName>
</protein>
<sequence>MNSKLATAEAFFRLAESHSDDESQFRSIIHPDFEQTEYPNLYTPRIRIRDLSKTVKDIALSRRFYNRQTYEIIHSHETEDHLILEVLWEAIIKNNFGKFKKDEKLQSRFCSVIQYRNNLIYRQRSYDCFEATIS</sequence>
<proteinExistence type="predicted"/>
<dbReference type="InterPro" id="IPR032710">
    <property type="entry name" value="NTF2-like_dom_sf"/>
</dbReference>
<dbReference type="RefSeq" id="WP_378139956.1">
    <property type="nucleotide sequence ID" value="NZ_JBHSMI010000067.1"/>
</dbReference>
<keyword evidence="2" id="KW-1185">Reference proteome</keyword>
<organism evidence="1 2">
    <name type="scientific">Cohnella soli</name>
    <dbReference type="NCBI Taxonomy" id="425005"/>
    <lineage>
        <taxon>Bacteria</taxon>
        <taxon>Bacillati</taxon>
        <taxon>Bacillota</taxon>
        <taxon>Bacilli</taxon>
        <taxon>Bacillales</taxon>
        <taxon>Paenibacillaceae</taxon>
        <taxon>Cohnella</taxon>
    </lineage>
</organism>
<evidence type="ECO:0000313" key="2">
    <source>
        <dbReference type="Proteomes" id="UP001596113"/>
    </source>
</evidence>
<gene>
    <name evidence="1" type="ORF">ACFPOF_31910</name>
</gene>
<evidence type="ECO:0000313" key="1">
    <source>
        <dbReference type="EMBL" id="MFC5407360.1"/>
    </source>
</evidence>